<dbReference type="GO" id="GO:0004252">
    <property type="term" value="F:serine-type endopeptidase activity"/>
    <property type="evidence" value="ECO:0007669"/>
    <property type="project" value="InterPro"/>
</dbReference>
<feature type="compositionally biased region" description="Low complexity" evidence="3">
    <location>
        <begin position="238"/>
        <end position="257"/>
    </location>
</feature>
<dbReference type="Gene3D" id="2.40.10.120">
    <property type="match status" value="1"/>
</dbReference>
<dbReference type="Pfam" id="PF13180">
    <property type="entry name" value="PDZ_2"/>
    <property type="match status" value="1"/>
</dbReference>
<name>A0A917T508_9ACTN</name>
<dbReference type="SMART" id="SM00228">
    <property type="entry name" value="PDZ"/>
    <property type="match status" value="1"/>
</dbReference>
<dbReference type="PANTHER" id="PTHR43343">
    <property type="entry name" value="PEPTIDASE S12"/>
    <property type="match status" value="1"/>
</dbReference>
<organism evidence="6 7">
    <name type="scientific">Dactylosporangium sucinum</name>
    <dbReference type="NCBI Taxonomy" id="1424081"/>
    <lineage>
        <taxon>Bacteria</taxon>
        <taxon>Bacillati</taxon>
        <taxon>Actinomycetota</taxon>
        <taxon>Actinomycetes</taxon>
        <taxon>Micromonosporales</taxon>
        <taxon>Micromonosporaceae</taxon>
        <taxon>Dactylosporangium</taxon>
    </lineage>
</organism>
<dbReference type="PANTHER" id="PTHR43343:SF3">
    <property type="entry name" value="PROTEASE DO-LIKE 8, CHLOROPLASTIC"/>
    <property type="match status" value="1"/>
</dbReference>
<gene>
    <name evidence="6" type="ORF">GCM10007977_008380</name>
</gene>
<evidence type="ECO:0000256" key="4">
    <source>
        <dbReference type="SAM" id="Phobius"/>
    </source>
</evidence>
<dbReference type="Proteomes" id="UP000642070">
    <property type="component" value="Unassembled WGS sequence"/>
</dbReference>
<evidence type="ECO:0000313" key="7">
    <source>
        <dbReference type="Proteomes" id="UP000642070"/>
    </source>
</evidence>
<dbReference type="InterPro" id="IPR051201">
    <property type="entry name" value="Chloro_Bact_Ser_Proteases"/>
</dbReference>
<dbReference type="AlphaFoldDB" id="A0A917T508"/>
<reference evidence="6" key="2">
    <citation type="submission" date="2020-09" db="EMBL/GenBank/DDBJ databases">
        <authorList>
            <person name="Sun Q."/>
            <person name="Ohkuma M."/>
        </authorList>
    </citation>
    <scope>NUCLEOTIDE SEQUENCE</scope>
    <source>
        <strain evidence="6">JCM 19831</strain>
    </source>
</reference>
<accession>A0A917T508</accession>
<keyword evidence="7" id="KW-1185">Reference proteome</keyword>
<dbReference type="InterPro" id="IPR001478">
    <property type="entry name" value="PDZ"/>
</dbReference>
<dbReference type="PROSITE" id="PS50106">
    <property type="entry name" value="PDZ"/>
    <property type="match status" value="1"/>
</dbReference>
<dbReference type="InterPro" id="IPR009003">
    <property type="entry name" value="Peptidase_S1_PA"/>
</dbReference>
<dbReference type="InterPro" id="IPR036034">
    <property type="entry name" value="PDZ_sf"/>
</dbReference>
<evidence type="ECO:0000256" key="2">
    <source>
        <dbReference type="ARBA" id="ARBA00022801"/>
    </source>
</evidence>
<feature type="compositionally biased region" description="Gly residues" evidence="3">
    <location>
        <begin position="274"/>
        <end position="283"/>
    </location>
</feature>
<dbReference type="Pfam" id="PF13365">
    <property type="entry name" value="Trypsin_2"/>
    <property type="match status" value="1"/>
</dbReference>
<evidence type="ECO:0000259" key="5">
    <source>
        <dbReference type="PROSITE" id="PS50106"/>
    </source>
</evidence>
<evidence type="ECO:0000313" key="6">
    <source>
        <dbReference type="EMBL" id="GGM09574.1"/>
    </source>
</evidence>
<feature type="domain" description="PDZ" evidence="5">
    <location>
        <begin position="551"/>
        <end position="633"/>
    </location>
</feature>
<protein>
    <recommendedName>
        <fullName evidence="5">PDZ domain-containing protein</fullName>
    </recommendedName>
</protein>
<dbReference type="SUPFAM" id="SSF50156">
    <property type="entry name" value="PDZ domain-like"/>
    <property type="match status" value="1"/>
</dbReference>
<keyword evidence="2" id="KW-0378">Hydrolase</keyword>
<reference evidence="6" key="1">
    <citation type="journal article" date="2014" name="Int. J. Syst. Evol. Microbiol.">
        <title>Complete genome sequence of Corynebacterium casei LMG S-19264T (=DSM 44701T), isolated from a smear-ripened cheese.</title>
        <authorList>
            <consortium name="US DOE Joint Genome Institute (JGI-PGF)"/>
            <person name="Walter F."/>
            <person name="Albersmeier A."/>
            <person name="Kalinowski J."/>
            <person name="Ruckert C."/>
        </authorList>
    </citation>
    <scope>NUCLEOTIDE SEQUENCE</scope>
    <source>
        <strain evidence="6">JCM 19831</strain>
    </source>
</reference>
<dbReference type="SUPFAM" id="SSF50494">
    <property type="entry name" value="Trypsin-like serine proteases"/>
    <property type="match status" value="1"/>
</dbReference>
<dbReference type="GO" id="GO:0006508">
    <property type="term" value="P:proteolysis"/>
    <property type="evidence" value="ECO:0007669"/>
    <property type="project" value="UniProtKB-KW"/>
</dbReference>
<keyword evidence="1" id="KW-0645">Protease</keyword>
<keyword evidence="4" id="KW-1133">Transmembrane helix</keyword>
<dbReference type="PRINTS" id="PR00834">
    <property type="entry name" value="PROTEASES2C"/>
</dbReference>
<evidence type="ECO:0000256" key="3">
    <source>
        <dbReference type="SAM" id="MobiDB-lite"/>
    </source>
</evidence>
<evidence type="ECO:0000256" key="1">
    <source>
        <dbReference type="ARBA" id="ARBA00022670"/>
    </source>
</evidence>
<feature type="region of interest" description="Disordered" evidence="3">
    <location>
        <begin position="236"/>
        <end position="307"/>
    </location>
</feature>
<feature type="region of interest" description="Disordered" evidence="3">
    <location>
        <begin position="1"/>
        <end position="99"/>
    </location>
</feature>
<keyword evidence="4" id="KW-0812">Transmembrane</keyword>
<dbReference type="InterPro" id="IPR001940">
    <property type="entry name" value="Peptidase_S1C"/>
</dbReference>
<dbReference type="Gene3D" id="2.30.42.10">
    <property type="match status" value="1"/>
</dbReference>
<feature type="compositionally biased region" description="Low complexity" evidence="3">
    <location>
        <begin position="62"/>
        <end position="99"/>
    </location>
</feature>
<dbReference type="EMBL" id="BMPI01000003">
    <property type="protein sequence ID" value="GGM09574.1"/>
    <property type="molecule type" value="Genomic_DNA"/>
</dbReference>
<sequence>MCKVNTMSDQDRQWSAPGAAPSTAGETDSPSPQPSRPEPLTAPGATSPHSSEPSAGPPPAAAPASPAESPTVPAAAPASPAAAPASPAAAPASPAAAPASPAAAPVWADAFPAGPAAPISGGGGPAGSVPASGIPASGVPASGIPASGVPWAAPAGHTNGRTAQFPAIPPQATTGPGGTGTWPTVPQATTGPGGTATLAGAGTHAPHPPAYQTGRVGLGTPPVGGPATNVFGHPVTSGPLGQPVTPGPVGQPVTAGPLGQPGPLGNTGQFGHPGQFGPGGPLGPTGQFGQVPPPGAPGQPGYPQRRPSRAGRIAAIVAAALALSLVSAVGGGVVATELAGDRAGTSTVVNNNPAPNLDRSSVGGVAEKVLPSVVDISTGEAEGSGVIMTADGQIITNNHVVQGARQLTVTFSNGRTAQATVVGTDPAGDIAVIKAQNVSGLTAAKFGDSDALRVGDTVLAVGSPLGLQGSVTAGIVSALHRTISSGEQGAKSIADAIQTDAAINPGNSGGALVNLAGEVVGINTAIATAGENSGNIGVGFAISANRARSAADQLAKGGKVSHPYLGVQLTDGAGGALIGGVVAGGPADKAGLKNGDLVVKIGTTTIDDATDLINAVQAAKVGDQLKVVVQRDSAQQTLTVTLGESP</sequence>
<comment type="caution">
    <text evidence="6">The sequence shown here is derived from an EMBL/GenBank/DDBJ whole genome shotgun (WGS) entry which is preliminary data.</text>
</comment>
<keyword evidence="4" id="KW-0472">Membrane</keyword>
<proteinExistence type="predicted"/>
<feature type="transmembrane region" description="Helical" evidence="4">
    <location>
        <begin position="313"/>
        <end position="335"/>
    </location>
</feature>